<dbReference type="PROSITE" id="PS51257">
    <property type="entry name" value="PROKAR_LIPOPROTEIN"/>
    <property type="match status" value="1"/>
</dbReference>
<evidence type="ECO:0000313" key="3">
    <source>
        <dbReference type="Proteomes" id="UP001279860"/>
    </source>
</evidence>
<accession>A0ABU4IZQ1</accession>
<keyword evidence="1" id="KW-1133">Transmembrane helix</keyword>
<organism evidence="2 3">
    <name type="scientific">Vibrio rhizosphaerae</name>
    <dbReference type="NCBI Taxonomy" id="398736"/>
    <lineage>
        <taxon>Bacteria</taxon>
        <taxon>Pseudomonadati</taxon>
        <taxon>Pseudomonadota</taxon>
        <taxon>Gammaproteobacteria</taxon>
        <taxon>Vibrionales</taxon>
        <taxon>Vibrionaceae</taxon>
        <taxon>Vibrio</taxon>
    </lineage>
</organism>
<gene>
    <name evidence="2" type="ORF">SBX64_19530</name>
</gene>
<keyword evidence="1" id="KW-0472">Membrane</keyword>
<keyword evidence="3" id="KW-1185">Reference proteome</keyword>
<reference evidence="2 3" key="1">
    <citation type="submission" date="2023-11" db="EMBL/GenBank/DDBJ databases">
        <title>Plant-associative lifestyle of Vibrio porteresiae and its evolutionary dynamics.</title>
        <authorList>
            <person name="Rameshkumar N."/>
            <person name="Kirti K."/>
        </authorList>
    </citation>
    <scope>NUCLEOTIDE SEQUENCE [LARGE SCALE GENOMIC DNA]</scope>
    <source>
        <strain evidence="2 3">MSSRF7</strain>
    </source>
</reference>
<protein>
    <submittedName>
        <fullName evidence="2">Uncharacterized protein</fullName>
    </submittedName>
</protein>
<keyword evidence="1" id="KW-0812">Transmembrane</keyword>
<dbReference type="Proteomes" id="UP001279860">
    <property type="component" value="Unassembled WGS sequence"/>
</dbReference>
<dbReference type="EMBL" id="JAWRCP010000002">
    <property type="protein sequence ID" value="MDW6094739.1"/>
    <property type="molecule type" value="Genomic_DNA"/>
</dbReference>
<proteinExistence type="predicted"/>
<sequence>MRLLKNIILYSLAFIGCLSLLFLSVVKVDNTNSFEKEIVSGILWIHAPDDSNGFKILSSEHPMYKMVIFNREKMVLASGEFLYKGHKMNELHLPDIIGFDGKYIHLKNNEYLEYCNVKCD</sequence>
<comment type="caution">
    <text evidence="2">The sequence shown here is derived from an EMBL/GenBank/DDBJ whole genome shotgun (WGS) entry which is preliminary data.</text>
</comment>
<evidence type="ECO:0000313" key="2">
    <source>
        <dbReference type="EMBL" id="MDW6094739.1"/>
    </source>
</evidence>
<dbReference type="RefSeq" id="WP_038177839.1">
    <property type="nucleotide sequence ID" value="NZ_AP024904.1"/>
</dbReference>
<evidence type="ECO:0000256" key="1">
    <source>
        <dbReference type="SAM" id="Phobius"/>
    </source>
</evidence>
<feature type="transmembrane region" description="Helical" evidence="1">
    <location>
        <begin position="7"/>
        <end position="26"/>
    </location>
</feature>
<name>A0ABU4IZQ1_9VIBR</name>